<sequence length="176" mass="19126">MKKINLFVSMLAVAGLGFTSCSDDDNNSTSENVKIEGTYNLKEVNTAAETDFDQDNDSHINQMEESDCYNNGRIVLNSDNTFEYKITGILVSGGEAGCAETKTVTGVYTSQPAADPNNALITLTYDDNGQTATRQFTKIGTELSWSDNTILSTYPDRNDEGAAVLVPGATEYVYKK</sequence>
<evidence type="ECO:0000313" key="3">
    <source>
        <dbReference type="Proteomes" id="UP001597480"/>
    </source>
</evidence>
<evidence type="ECO:0008006" key="4">
    <source>
        <dbReference type="Google" id="ProtNLM"/>
    </source>
</evidence>
<comment type="caution">
    <text evidence="2">The sequence shown here is derived from an EMBL/GenBank/DDBJ whole genome shotgun (WGS) entry which is preliminary data.</text>
</comment>
<dbReference type="Proteomes" id="UP001597480">
    <property type="component" value="Unassembled WGS sequence"/>
</dbReference>
<dbReference type="EMBL" id="JBHUMD010000030">
    <property type="protein sequence ID" value="MFD2603703.1"/>
    <property type="molecule type" value="Genomic_DNA"/>
</dbReference>
<name>A0ABW5NYP9_9FLAO</name>
<evidence type="ECO:0000256" key="1">
    <source>
        <dbReference type="SAM" id="SignalP"/>
    </source>
</evidence>
<feature type="signal peptide" evidence="1">
    <location>
        <begin position="1"/>
        <end position="23"/>
    </location>
</feature>
<reference evidence="3" key="1">
    <citation type="journal article" date="2019" name="Int. J. Syst. Evol. Microbiol.">
        <title>The Global Catalogue of Microorganisms (GCM) 10K type strain sequencing project: providing services to taxonomists for standard genome sequencing and annotation.</title>
        <authorList>
            <consortium name="The Broad Institute Genomics Platform"/>
            <consortium name="The Broad Institute Genome Sequencing Center for Infectious Disease"/>
            <person name="Wu L."/>
            <person name="Ma J."/>
        </authorList>
    </citation>
    <scope>NUCLEOTIDE SEQUENCE [LARGE SCALE GENOMIC DNA]</scope>
    <source>
        <strain evidence="3">KCTC 42107</strain>
    </source>
</reference>
<dbReference type="PROSITE" id="PS51257">
    <property type="entry name" value="PROKAR_LIPOPROTEIN"/>
    <property type="match status" value="1"/>
</dbReference>
<protein>
    <recommendedName>
        <fullName evidence="4">Lipocalin-like domain-containing protein</fullName>
    </recommendedName>
</protein>
<evidence type="ECO:0000313" key="2">
    <source>
        <dbReference type="EMBL" id="MFD2603703.1"/>
    </source>
</evidence>
<proteinExistence type="predicted"/>
<gene>
    <name evidence="2" type="ORF">ACFSR3_16690</name>
</gene>
<feature type="chain" id="PRO_5046126588" description="Lipocalin-like domain-containing protein" evidence="1">
    <location>
        <begin position="24"/>
        <end position="176"/>
    </location>
</feature>
<accession>A0ABW5NYP9</accession>
<keyword evidence="3" id="KW-1185">Reference proteome</keyword>
<organism evidence="2 3">
    <name type="scientific">Flavobacterium suzhouense</name>
    <dbReference type="NCBI Taxonomy" id="1529638"/>
    <lineage>
        <taxon>Bacteria</taxon>
        <taxon>Pseudomonadati</taxon>
        <taxon>Bacteroidota</taxon>
        <taxon>Flavobacteriia</taxon>
        <taxon>Flavobacteriales</taxon>
        <taxon>Flavobacteriaceae</taxon>
        <taxon>Flavobacterium</taxon>
    </lineage>
</organism>
<dbReference type="RefSeq" id="WP_114757133.1">
    <property type="nucleotide sequence ID" value="NZ_JBHUMD010000030.1"/>
</dbReference>
<keyword evidence="1" id="KW-0732">Signal</keyword>